<keyword evidence="8" id="KW-0732">Signal</keyword>
<dbReference type="SMART" id="SM00730">
    <property type="entry name" value="PSN"/>
    <property type="match status" value="1"/>
</dbReference>
<comment type="similarity">
    <text evidence="2">Belongs to the peptidase A22B family.</text>
</comment>
<dbReference type="PANTHER" id="PTHR12174:SF103">
    <property type="entry name" value="INTRAMEMBRANE PROTEASE (IMPAS) FAMILY"/>
    <property type="match status" value="1"/>
</dbReference>
<dbReference type="GO" id="GO:0042500">
    <property type="term" value="F:aspartic endopeptidase activity, intramembrane cleaving"/>
    <property type="evidence" value="ECO:0007669"/>
    <property type="project" value="InterPro"/>
</dbReference>
<feature type="chain" id="PRO_5012948604" description="PA domain-containing protein" evidence="8">
    <location>
        <begin position="21"/>
        <end position="554"/>
    </location>
</feature>
<dbReference type="GO" id="GO:0030660">
    <property type="term" value="C:Golgi-associated vesicle membrane"/>
    <property type="evidence" value="ECO:0007669"/>
    <property type="project" value="TreeGrafter"/>
</dbReference>
<protein>
    <recommendedName>
        <fullName evidence="11">PA domain-containing protein</fullName>
    </recommendedName>
</protein>
<evidence type="ECO:0000256" key="2">
    <source>
        <dbReference type="ARBA" id="ARBA00006859"/>
    </source>
</evidence>
<dbReference type="Proteomes" id="UP000076420">
    <property type="component" value="Unassembled WGS sequence"/>
</dbReference>
<evidence type="ECO:0000313" key="9">
    <source>
        <dbReference type="EnsemblMetazoa" id="BGLB019663-PA"/>
    </source>
</evidence>
<feature type="transmembrane region" description="Helical" evidence="7">
    <location>
        <begin position="169"/>
        <end position="189"/>
    </location>
</feature>
<evidence type="ECO:0000256" key="3">
    <source>
        <dbReference type="ARBA" id="ARBA00022692"/>
    </source>
</evidence>
<dbReference type="GO" id="GO:0098553">
    <property type="term" value="C:lumenal side of endoplasmic reticulum membrane"/>
    <property type="evidence" value="ECO:0007669"/>
    <property type="project" value="TreeGrafter"/>
</dbReference>
<proteinExistence type="inferred from homology"/>
<feature type="transmembrane region" description="Helical" evidence="7">
    <location>
        <begin position="452"/>
        <end position="476"/>
    </location>
</feature>
<evidence type="ECO:0000256" key="4">
    <source>
        <dbReference type="ARBA" id="ARBA00022801"/>
    </source>
</evidence>
<feature type="transmembrane region" description="Helical" evidence="7">
    <location>
        <begin position="292"/>
        <end position="312"/>
    </location>
</feature>
<dbReference type="GO" id="GO:0005765">
    <property type="term" value="C:lysosomal membrane"/>
    <property type="evidence" value="ECO:0007669"/>
    <property type="project" value="TreeGrafter"/>
</dbReference>
<evidence type="ECO:0000256" key="1">
    <source>
        <dbReference type="ARBA" id="ARBA00004127"/>
    </source>
</evidence>
<dbReference type="GO" id="GO:0033619">
    <property type="term" value="P:membrane protein proteolysis"/>
    <property type="evidence" value="ECO:0007669"/>
    <property type="project" value="TreeGrafter"/>
</dbReference>
<dbReference type="VEuPathDB" id="VectorBase:BGLB019663"/>
<keyword evidence="5 7" id="KW-1133">Transmembrane helix</keyword>
<dbReference type="InterPro" id="IPR006639">
    <property type="entry name" value="Preselin/SPP"/>
</dbReference>
<name>A0A2C9KHD2_BIOGL</name>
<keyword evidence="3 7" id="KW-0812">Transmembrane</keyword>
<dbReference type="Pfam" id="PF04258">
    <property type="entry name" value="Peptidase_A22B"/>
    <property type="match status" value="1"/>
</dbReference>
<reference evidence="9" key="1">
    <citation type="submission" date="2020-05" db="UniProtKB">
        <authorList>
            <consortium name="EnsemblMetazoa"/>
        </authorList>
    </citation>
    <scope>IDENTIFICATION</scope>
    <source>
        <strain evidence="9">BB02</strain>
    </source>
</reference>
<feature type="transmembrane region" description="Helical" evidence="7">
    <location>
        <begin position="343"/>
        <end position="367"/>
    </location>
</feature>
<dbReference type="OrthoDB" id="29661at2759"/>
<dbReference type="RefSeq" id="XP_013095023.2">
    <property type="nucleotide sequence ID" value="XM_013239569.2"/>
</dbReference>
<dbReference type="AlphaFoldDB" id="A0A2C9KHD2"/>
<evidence type="ECO:0000256" key="5">
    <source>
        <dbReference type="ARBA" id="ARBA00022989"/>
    </source>
</evidence>
<dbReference type="GO" id="GO:0098554">
    <property type="term" value="C:cytoplasmic side of endoplasmic reticulum membrane"/>
    <property type="evidence" value="ECO:0007669"/>
    <property type="project" value="TreeGrafter"/>
</dbReference>
<feature type="transmembrane region" description="Helical" evidence="7">
    <location>
        <begin position="215"/>
        <end position="242"/>
    </location>
</feature>
<dbReference type="InterPro" id="IPR007369">
    <property type="entry name" value="Peptidase_A22B_SPP"/>
</dbReference>
<dbReference type="KEGG" id="bgt:106078630"/>
<accession>A0A2C9KHD2</accession>
<evidence type="ECO:0000256" key="7">
    <source>
        <dbReference type="SAM" id="Phobius"/>
    </source>
</evidence>
<evidence type="ECO:0000256" key="6">
    <source>
        <dbReference type="ARBA" id="ARBA00023136"/>
    </source>
</evidence>
<feature type="transmembrane region" description="Helical" evidence="7">
    <location>
        <begin position="248"/>
        <end position="271"/>
    </location>
</feature>
<evidence type="ECO:0000256" key="8">
    <source>
        <dbReference type="SAM" id="SignalP"/>
    </source>
</evidence>
<comment type="subcellular location">
    <subcellularLocation>
        <location evidence="1">Endomembrane system</location>
        <topology evidence="1">Multi-pass membrane protein</topology>
    </subcellularLocation>
</comment>
<feature type="transmembrane region" description="Helical" evidence="7">
    <location>
        <begin position="421"/>
        <end position="440"/>
    </location>
</feature>
<feature type="signal peptide" evidence="8">
    <location>
        <begin position="1"/>
        <end position="20"/>
    </location>
</feature>
<dbReference type="VEuPathDB" id="VectorBase:BGLAX_043570"/>
<dbReference type="EnsemblMetazoa" id="BGLB019663-RA">
    <property type="protein sequence ID" value="BGLB019663-PA"/>
    <property type="gene ID" value="BGLB019663"/>
</dbReference>
<sequence length="554" mass="62103">MAVLLLKGFLIFLTISKVYAAEDYSLLHVTSTESVQTYCIRLESHSQHLSETLEEAGPSRLVDLSRSTGCTLSDFSTNKNYLNSTVTLASGNCSPIQKAHLVQLLGGKGIIVDDRHHVATFDNSSVLENINITIATIGWMDFQQLISSFATPVWLKMYTPKTRSWDPNMFLIVILSTAFVMAGSGWAAYSERNSLEKKTPKGNSLDSNQKTSDSICLNVLGCSLYASWFALPCLFIVLLYFFFNVMVFFFIGIFCIYGSYGLYHCLLPGWTHLVPWLYELPVNKLPCIQKKVQVRQIFLCLLCLSLGIFWAIQRHSNYGWILQDLLGASLCITLVRDLKLPNLIIITVLLVFYLVYDVFFVFITPLITSKGDSIMNKIATGGSSDMESEAAKLSSSPKEYVPLCFFIPNFGEDLLSKCRGYYFSILGFGDLILPGILLTYNAVFDVKSGTRMVYYITSSIGYLCGMVSAMVAMVLMKTGQPALLYLIPCTLGTTLVVSLFRGEFKKIMKNSVPDNEEETTSEDQVELCRKAEEPEEIEDLNENDKELIICKRQK</sequence>
<evidence type="ECO:0000313" key="10">
    <source>
        <dbReference type="Proteomes" id="UP000076420"/>
    </source>
</evidence>
<keyword evidence="6 7" id="KW-0472">Membrane</keyword>
<evidence type="ECO:0008006" key="11">
    <source>
        <dbReference type="Google" id="ProtNLM"/>
    </source>
</evidence>
<feature type="transmembrane region" description="Helical" evidence="7">
    <location>
        <begin position="482"/>
        <end position="500"/>
    </location>
</feature>
<gene>
    <name evidence="9" type="primary">106078630</name>
</gene>
<organism evidence="9 10">
    <name type="scientific">Biomphalaria glabrata</name>
    <name type="common">Bloodfluke planorb</name>
    <name type="synonym">Freshwater snail</name>
    <dbReference type="NCBI Taxonomy" id="6526"/>
    <lineage>
        <taxon>Eukaryota</taxon>
        <taxon>Metazoa</taxon>
        <taxon>Spiralia</taxon>
        <taxon>Lophotrochozoa</taxon>
        <taxon>Mollusca</taxon>
        <taxon>Gastropoda</taxon>
        <taxon>Heterobranchia</taxon>
        <taxon>Euthyneura</taxon>
        <taxon>Panpulmonata</taxon>
        <taxon>Hygrophila</taxon>
        <taxon>Lymnaeoidea</taxon>
        <taxon>Planorbidae</taxon>
        <taxon>Biomphalaria</taxon>
    </lineage>
</organism>
<dbReference type="PANTHER" id="PTHR12174">
    <property type="entry name" value="SIGNAL PEPTIDE PEPTIDASE"/>
    <property type="match status" value="1"/>
</dbReference>
<keyword evidence="4" id="KW-0378">Hydrolase</keyword>